<keyword evidence="3" id="KW-1185">Reference proteome</keyword>
<evidence type="ECO:0000313" key="2">
    <source>
        <dbReference type="EMBL" id="GBO37665.1"/>
    </source>
</evidence>
<name>A0A4Y2WJI2_ARAVE</name>
<evidence type="ECO:0000313" key="3">
    <source>
        <dbReference type="Proteomes" id="UP000499080"/>
    </source>
</evidence>
<proteinExistence type="predicted"/>
<comment type="caution">
    <text evidence="2">The sequence shown here is derived from an EMBL/GenBank/DDBJ whole genome shotgun (WGS) entry which is preliminary data.</text>
</comment>
<organism evidence="2 3">
    <name type="scientific">Araneus ventricosus</name>
    <name type="common">Orbweaver spider</name>
    <name type="synonym">Epeira ventricosa</name>
    <dbReference type="NCBI Taxonomy" id="182803"/>
    <lineage>
        <taxon>Eukaryota</taxon>
        <taxon>Metazoa</taxon>
        <taxon>Ecdysozoa</taxon>
        <taxon>Arthropoda</taxon>
        <taxon>Chelicerata</taxon>
        <taxon>Arachnida</taxon>
        <taxon>Araneae</taxon>
        <taxon>Araneomorphae</taxon>
        <taxon>Entelegynae</taxon>
        <taxon>Araneoidea</taxon>
        <taxon>Araneidae</taxon>
        <taxon>Araneus</taxon>
    </lineage>
</organism>
<protein>
    <submittedName>
        <fullName evidence="2">Uncharacterized protein</fullName>
    </submittedName>
</protein>
<dbReference type="Proteomes" id="UP000499080">
    <property type="component" value="Unassembled WGS sequence"/>
</dbReference>
<feature type="compositionally biased region" description="Polar residues" evidence="1">
    <location>
        <begin position="93"/>
        <end position="106"/>
    </location>
</feature>
<sequence>MAASRYLPLQLPLHTSLLFYLCYFIPQRPAYPKGCKTLKVVWERTKITAPGKSYRHLALTDQNLFIVRRLTNIPRTWAVFNPLISKTIGIERPQNTGTPESRSWDSVTKPPLPHCFKK</sequence>
<evidence type="ECO:0000256" key="1">
    <source>
        <dbReference type="SAM" id="MobiDB-lite"/>
    </source>
</evidence>
<gene>
    <name evidence="2" type="ORF">AVEN_69279_1</name>
</gene>
<feature type="region of interest" description="Disordered" evidence="1">
    <location>
        <begin position="90"/>
        <end position="118"/>
    </location>
</feature>
<dbReference type="EMBL" id="BGPR01062197">
    <property type="protein sequence ID" value="GBO37665.1"/>
    <property type="molecule type" value="Genomic_DNA"/>
</dbReference>
<reference evidence="2 3" key="1">
    <citation type="journal article" date="2019" name="Sci. Rep.">
        <title>Orb-weaving spider Araneus ventricosus genome elucidates the spidroin gene catalogue.</title>
        <authorList>
            <person name="Kono N."/>
            <person name="Nakamura H."/>
            <person name="Ohtoshi R."/>
            <person name="Moran D.A.P."/>
            <person name="Shinohara A."/>
            <person name="Yoshida Y."/>
            <person name="Fujiwara M."/>
            <person name="Mori M."/>
            <person name="Tomita M."/>
            <person name="Arakawa K."/>
        </authorList>
    </citation>
    <scope>NUCLEOTIDE SEQUENCE [LARGE SCALE GENOMIC DNA]</scope>
</reference>
<dbReference type="AlphaFoldDB" id="A0A4Y2WJI2"/>
<accession>A0A4Y2WJI2</accession>